<accession>A0A9Q0ZMC4</accession>
<keyword evidence="3" id="KW-1185">Reference proteome</keyword>
<dbReference type="EMBL" id="JAPFFM010000010">
    <property type="protein sequence ID" value="KAJ6739617.1"/>
    <property type="molecule type" value="Genomic_DNA"/>
</dbReference>
<dbReference type="AlphaFoldDB" id="A0A9Q0ZMC4"/>
<evidence type="ECO:0000313" key="3">
    <source>
        <dbReference type="Proteomes" id="UP001151752"/>
    </source>
</evidence>
<proteinExistence type="predicted"/>
<organism evidence="2 3">
    <name type="scientific">Salix koriyanagi</name>
    <dbReference type="NCBI Taxonomy" id="2511006"/>
    <lineage>
        <taxon>Eukaryota</taxon>
        <taxon>Viridiplantae</taxon>
        <taxon>Streptophyta</taxon>
        <taxon>Embryophyta</taxon>
        <taxon>Tracheophyta</taxon>
        <taxon>Spermatophyta</taxon>
        <taxon>Magnoliopsida</taxon>
        <taxon>eudicotyledons</taxon>
        <taxon>Gunneridae</taxon>
        <taxon>Pentapetalae</taxon>
        <taxon>rosids</taxon>
        <taxon>fabids</taxon>
        <taxon>Malpighiales</taxon>
        <taxon>Salicaceae</taxon>
        <taxon>Saliceae</taxon>
        <taxon>Salix</taxon>
    </lineage>
</organism>
<feature type="signal peptide" evidence="1">
    <location>
        <begin position="1"/>
        <end position="21"/>
    </location>
</feature>
<dbReference type="InterPro" id="IPR036388">
    <property type="entry name" value="WH-like_DNA-bd_sf"/>
</dbReference>
<dbReference type="Proteomes" id="UP001151752">
    <property type="component" value="Chromosome 4"/>
</dbReference>
<keyword evidence="1" id="KW-0732">Signal</keyword>
<name>A0A9Q0ZMC4_9ROSI</name>
<reference evidence="2" key="1">
    <citation type="submission" date="2022-11" db="EMBL/GenBank/DDBJ databases">
        <authorList>
            <person name="Hyden B.L."/>
            <person name="Feng K."/>
            <person name="Yates T."/>
            <person name="Jawdy S."/>
            <person name="Smart L.B."/>
            <person name="Muchero W."/>
        </authorList>
    </citation>
    <scope>NUCLEOTIDE SEQUENCE</scope>
    <source>
        <tissue evidence="2">Shoot tip</tissue>
    </source>
</reference>
<comment type="caution">
    <text evidence="2">The sequence shown here is derived from an EMBL/GenBank/DDBJ whole genome shotgun (WGS) entry which is preliminary data.</text>
</comment>
<protein>
    <submittedName>
        <fullName evidence="2">Uncharacterized protein</fullName>
    </submittedName>
</protein>
<reference evidence="2" key="2">
    <citation type="journal article" date="2023" name="Int. J. Mol. Sci.">
        <title>De Novo Assembly and Annotation of 11 Diverse Shrub Willow (Salix) Genomes Reveals Novel Gene Organization in Sex-Linked Regions.</title>
        <authorList>
            <person name="Hyden B."/>
            <person name="Feng K."/>
            <person name="Yates T.B."/>
            <person name="Jawdy S."/>
            <person name="Cereghino C."/>
            <person name="Smart L.B."/>
            <person name="Muchero W."/>
        </authorList>
    </citation>
    <scope>NUCLEOTIDE SEQUENCE</scope>
    <source>
        <tissue evidence="2">Shoot tip</tissue>
    </source>
</reference>
<sequence>MKLSLFSFLCDLISFIDMIQEATMDLNEEGGSTKDVISQFIMTKYDVFQKISLKVMNYEHFKEKSSKAMAIFLEEQIRVSKEERIEMTAENISQVVQGQSKLIEEGKYRQPAEGVDEGRPGKEVHMIENEANEERSQLQLQEIQVTEDLHNVEDNLKFHNICTLRNILK</sequence>
<evidence type="ECO:0000313" key="2">
    <source>
        <dbReference type="EMBL" id="KAJ6739617.1"/>
    </source>
</evidence>
<dbReference type="Gene3D" id="1.10.10.10">
    <property type="entry name" value="Winged helix-like DNA-binding domain superfamily/Winged helix DNA-binding domain"/>
    <property type="match status" value="1"/>
</dbReference>
<feature type="chain" id="PRO_5040110841" evidence="1">
    <location>
        <begin position="22"/>
        <end position="169"/>
    </location>
</feature>
<gene>
    <name evidence="2" type="ORF">OIU74_004387</name>
</gene>
<evidence type="ECO:0000256" key="1">
    <source>
        <dbReference type="SAM" id="SignalP"/>
    </source>
</evidence>